<dbReference type="OrthoDB" id="122798at2759"/>
<comment type="caution">
    <text evidence="1">The sequence shown here is derived from an EMBL/GenBank/DDBJ whole genome shotgun (WGS) entry which is preliminary data.</text>
</comment>
<dbReference type="PANTHER" id="PTHR47169">
    <property type="entry name" value="OS01G0541250 PROTEIN"/>
    <property type="match status" value="1"/>
</dbReference>
<dbReference type="Proteomes" id="UP001165121">
    <property type="component" value="Unassembled WGS sequence"/>
</dbReference>
<gene>
    <name evidence="1" type="ORF">Pfra01_002322300</name>
</gene>
<name>A0A9W7D2B4_9STRA</name>
<dbReference type="AlphaFoldDB" id="A0A9W7D2B4"/>
<dbReference type="Gene3D" id="3.30.420.10">
    <property type="entry name" value="Ribonuclease H-like superfamily/Ribonuclease H"/>
    <property type="match status" value="1"/>
</dbReference>
<keyword evidence="2" id="KW-1185">Reference proteome</keyword>
<evidence type="ECO:0000313" key="1">
    <source>
        <dbReference type="EMBL" id="GMF55230.1"/>
    </source>
</evidence>
<sequence length="158" mass="18365">MKHVQLGANGDYYFDPMYDVVHMDEKWFYVKKIGQKVYLLTGNDGKAAEVQYVHVKERYITKVVFLCAVARPRGDWDGKIGLWPVVETYTTQRASVNRPAAVEELRPVSIARKISRRMLIDNLIPAIKARWPQNQKHMYIRLQQDNARPHVDEGDPLL</sequence>
<dbReference type="EMBL" id="BSXT01003676">
    <property type="protein sequence ID" value="GMF55230.1"/>
    <property type="molecule type" value="Genomic_DNA"/>
</dbReference>
<organism evidence="1 2">
    <name type="scientific">Phytophthora fragariaefolia</name>
    <dbReference type="NCBI Taxonomy" id="1490495"/>
    <lineage>
        <taxon>Eukaryota</taxon>
        <taxon>Sar</taxon>
        <taxon>Stramenopiles</taxon>
        <taxon>Oomycota</taxon>
        <taxon>Peronosporomycetes</taxon>
        <taxon>Peronosporales</taxon>
        <taxon>Peronosporaceae</taxon>
        <taxon>Phytophthora</taxon>
    </lineage>
</organism>
<accession>A0A9W7D2B4</accession>
<protein>
    <submittedName>
        <fullName evidence="1">Unnamed protein product</fullName>
    </submittedName>
</protein>
<evidence type="ECO:0000313" key="2">
    <source>
        <dbReference type="Proteomes" id="UP001165121"/>
    </source>
</evidence>
<reference evidence="1" key="1">
    <citation type="submission" date="2023-04" db="EMBL/GenBank/DDBJ databases">
        <title>Phytophthora fragariaefolia NBRC 109709.</title>
        <authorList>
            <person name="Ichikawa N."/>
            <person name="Sato H."/>
            <person name="Tonouchi N."/>
        </authorList>
    </citation>
    <scope>NUCLEOTIDE SEQUENCE</scope>
    <source>
        <strain evidence="1">NBRC 109709</strain>
    </source>
</reference>
<dbReference type="GO" id="GO:0003676">
    <property type="term" value="F:nucleic acid binding"/>
    <property type="evidence" value="ECO:0007669"/>
    <property type="project" value="InterPro"/>
</dbReference>
<dbReference type="InterPro" id="IPR036397">
    <property type="entry name" value="RNaseH_sf"/>
</dbReference>
<dbReference type="PANTHER" id="PTHR47169:SF2">
    <property type="entry name" value="OS01G0541250 PROTEIN"/>
    <property type="match status" value="1"/>
</dbReference>
<proteinExistence type="predicted"/>